<dbReference type="OrthoDB" id="1491176at2"/>
<protein>
    <recommendedName>
        <fullName evidence="6">Outer membrane protein with beta-barrel domain</fullName>
    </recommendedName>
</protein>
<evidence type="ECO:0008006" key="6">
    <source>
        <dbReference type="Google" id="ProtNLM"/>
    </source>
</evidence>
<feature type="coiled-coil region" evidence="1">
    <location>
        <begin position="131"/>
        <end position="199"/>
    </location>
</feature>
<evidence type="ECO:0000256" key="2">
    <source>
        <dbReference type="SAM" id="MobiDB-lite"/>
    </source>
</evidence>
<proteinExistence type="predicted"/>
<dbReference type="EMBL" id="RAPY01000001">
    <property type="protein sequence ID" value="RKE57167.1"/>
    <property type="molecule type" value="Genomic_DNA"/>
</dbReference>
<sequence length="534" mass="59314">MKRQLLLTALALSFTAPVLGQVATKVFTLDLGSPSRNSLTSSDTLAKQDKQRGDTTAKPDKRGHRPSTRLDIRSREPLAFNLINANPYKYTYVINHRLVNLFENSGPNPLDSIGKILSGKAVPVPPKDTQAAITDQQIKETEAKIDSVNNEIKELLGQKSADTKNKDAQNKNLIIDMQIMQKKLQIDSLIADRDKLKKQLEAIYLSRSAYSTTFVNTVKFNNFLGTTRLGTAKKESDDIENIKTAISILSQKFNDLDLELNKYIGKIAAEDFLQADSFSTKRSDFLTAFASVISSSQEISNEANQFDETKKIYGETLKNIQPVSDKIKEKVNEMQQLKLHNYLLPVDINGKNIDAVEVTVERYARNKATPSLDKYTYNIWVKGGVKIDVSAGVFISSLMDKEYEIRGTGANQTIWDKKKGNYDFGFGSTVNLSLRSADWVRPTLSLGALFTTNQKFQLLTGIGVILGKEERIILQGGLSMGRTSSIMGDYKTDGSVSYDLGTSGTVPTNDKFTFGHFFGISYNFGKVNKETPAK</sequence>
<feature type="region of interest" description="Disordered" evidence="2">
    <location>
        <begin position="33"/>
        <end position="68"/>
    </location>
</feature>
<evidence type="ECO:0000256" key="1">
    <source>
        <dbReference type="SAM" id="Coils"/>
    </source>
</evidence>
<dbReference type="RefSeq" id="WP_120258749.1">
    <property type="nucleotide sequence ID" value="NZ_RAPY01000001.1"/>
</dbReference>
<keyword evidence="3" id="KW-0732">Signal</keyword>
<feature type="compositionally biased region" description="Polar residues" evidence="2">
    <location>
        <begin position="34"/>
        <end position="45"/>
    </location>
</feature>
<dbReference type="AlphaFoldDB" id="A0A420BKG5"/>
<keyword evidence="5" id="KW-1185">Reference proteome</keyword>
<feature type="signal peptide" evidence="3">
    <location>
        <begin position="1"/>
        <end position="20"/>
    </location>
</feature>
<organism evidence="4 5">
    <name type="scientific">Sphingobacterium detergens</name>
    <dbReference type="NCBI Taxonomy" id="1145106"/>
    <lineage>
        <taxon>Bacteria</taxon>
        <taxon>Pseudomonadati</taxon>
        <taxon>Bacteroidota</taxon>
        <taxon>Sphingobacteriia</taxon>
        <taxon>Sphingobacteriales</taxon>
        <taxon>Sphingobacteriaceae</taxon>
        <taxon>Sphingobacterium</taxon>
    </lineage>
</organism>
<gene>
    <name evidence="4" type="ORF">DFQ12_2045</name>
</gene>
<feature type="chain" id="PRO_5018973638" description="Outer membrane protein with beta-barrel domain" evidence="3">
    <location>
        <begin position="21"/>
        <end position="534"/>
    </location>
</feature>
<evidence type="ECO:0000313" key="4">
    <source>
        <dbReference type="EMBL" id="RKE57167.1"/>
    </source>
</evidence>
<name>A0A420BKG5_SPHD1</name>
<keyword evidence="1" id="KW-0175">Coiled coil</keyword>
<comment type="caution">
    <text evidence="4">The sequence shown here is derived from an EMBL/GenBank/DDBJ whole genome shotgun (WGS) entry which is preliminary data.</text>
</comment>
<reference evidence="4 5" key="1">
    <citation type="submission" date="2018-09" db="EMBL/GenBank/DDBJ databases">
        <title>Genomic Encyclopedia of Type Strains, Phase III (KMG-III): the genomes of soil and plant-associated and newly described type strains.</title>
        <authorList>
            <person name="Whitman W."/>
        </authorList>
    </citation>
    <scope>NUCLEOTIDE SEQUENCE [LARGE SCALE GENOMIC DNA]</scope>
    <source>
        <strain evidence="4 5">CECT 7938</strain>
    </source>
</reference>
<feature type="compositionally biased region" description="Basic and acidic residues" evidence="2">
    <location>
        <begin position="46"/>
        <end position="60"/>
    </location>
</feature>
<dbReference type="Proteomes" id="UP000286246">
    <property type="component" value="Unassembled WGS sequence"/>
</dbReference>
<evidence type="ECO:0000313" key="5">
    <source>
        <dbReference type="Proteomes" id="UP000286246"/>
    </source>
</evidence>
<accession>A0A420BKG5</accession>
<evidence type="ECO:0000256" key="3">
    <source>
        <dbReference type="SAM" id="SignalP"/>
    </source>
</evidence>